<dbReference type="AlphaFoldDB" id="A0A1I0IR89"/>
<evidence type="ECO:0000313" key="2">
    <source>
        <dbReference type="Proteomes" id="UP000181981"/>
    </source>
</evidence>
<evidence type="ECO:0000313" key="1">
    <source>
        <dbReference type="EMBL" id="SET99617.1"/>
    </source>
</evidence>
<protein>
    <submittedName>
        <fullName evidence="1">Uncharacterized protein</fullName>
    </submittedName>
</protein>
<gene>
    <name evidence="1" type="ORF">SAMN05444285_1345</name>
</gene>
<accession>A0A1I0IR89</accession>
<organism evidence="1 2">
    <name type="scientific">Draconibacterium orientale</name>
    <dbReference type="NCBI Taxonomy" id="1168034"/>
    <lineage>
        <taxon>Bacteria</taxon>
        <taxon>Pseudomonadati</taxon>
        <taxon>Bacteroidota</taxon>
        <taxon>Bacteroidia</taxon>
        <taxon>Marinilabiliales</taxon>
        <taxon>Prolixibacteraceae</taxon>
        <taxon>Draconibacterium</taxon>
    </lineage>
</organism>
<sequence length="39" mass="4740">MRGWRLDTRYWILDTGLYTLATDATLNFFFFPLHFCHEA</sequence>
<reference evidence="1 2" key="1">
    <citation type="submission" date="2016-10" db="EMBL/GenBank/DDBJ databases">
        <authorList>
            <person name="de Groot N.N."/>
        </authorList>
    </citation>
    <scope>NUCLEOTIDE SEQUENCE [LARGE SCALE GENOMIC DNA]</scope>
    <source>
        <strain evidence="1 2">DSM 25947</strain>
    </source>
</reference>
<proteinExistence type="predicted"/>
<name>A0A1I0IR89_9BACT</name>
<dbReference type="EMBL" id="FOHT01000034">
    <property type="protein sequence ID" value="SET99617.1"/>
    <property type="molecule type" value="Genomic_DNA"/>
</dbReference>
<dbReference type="Proteomes" id="UP000181981">
    <property type="component" value="Unassembled WGS sequence"/>
</dbReference>